<protein>
    <submittedName>
        <fullName evidence="1">Uncharacterized protein</fullName>
    </submittedName>
</protein>
<dbReference type="AlphaFoldDB" id="A0A2I1CF55"/>
<dbReference type="EMBL" id="MSZS01000002">
    <property type="protein sequence ID" value="PKX96266.1"/>
    <property type="molecule type" value="Genomic_DNA"/>
</dbReference>
<dbReference type="RefSeq" id="XP_024684861.1">
    <property type="nucleotide sequence ID" value="XM_024831015.1"/>
</dbReference>
<organism evidence="1 2">
    <name type="scientific">Aspergillus novofumigatus (strain IBT 16806)</name>
    <dbReference type="NCBI Taxonomy" id="1392255"/>
    <lineage>
        <taxon>Eukaryota</taxon>
        <taxon>Fungi</taxon>
        <taxon>Dikarya</taxon>
        <taxon>Ascomycota</taxon>
        <taxon>Pezizomycotina</taxon>
        <taxon>Eurotiomycetes</taxon>
        <taxon>Eurotiomycetidae</taxon>
        <taxon>Eurotiales</taxon>
        <taxon>Aspergillaceae</taxon>
        <taxon>Aspergillus</taxon>
        <taxon>Aspergillus subgen. Fumigati</taxon>
    </lineage>
</organism>
<dbReference type="VEuPathDB" id="FungiDB:P174DRAFT_501107"/>
<comment type="caution">
    <text evidence="1">The sequence shown here is derived from an EMBL/GenBank/DDBJ whole genome shotgun (WGS) entry which is preliminary data.</text>
</comment>
<dbReference type="Proteomes" id="UP000234474">
    <property type="component" value="Unassembled WGS sequence"/>
</dbReference>
<name>A0A2I1CF55_ASPN1</name>
<gene>
    <name evidence="1" type="ORF">P174DRAFT_501107</name>
</gene>
<dbReference type="OrthoDB" id="10360836at2759"/>
<sequence>MQVITQTSGQHDDEWGKPNSELSNGLISYRRGKLGKPDWDGWQDGELEAALVAQEVECYKRALFGLLVDIQPGSENQLCDILATVQKEQTLSEAIRSVFDRYRL</sequence>
<keyword evidence="2" id="KW-1185">Reference proteome</keyword>
<evidence type="ECO:0000313" key="2">
    <source>
        <dbReference type="Proteomes" id="UP000234474"/>
    </source>
</evidence>
<proteinExistence type="predicted"/>
<evidence type="ECO:0000313" key="1">
    <source>
        <dbReference type="EMBL" id="PKX96266.1"/>
    </source>
</evidence>
<accession>A0A2I1CF55</accession>
<dbReference type="GeneID" id="36538352"/>
<reference evidence="2" key="1">
    <citation type="journal article" date="2018" name="Proc. Natl. Acad. Sci. U.S.A.">
        <title>Linking secondary metabolites to gene clusters through genome sequencing of six diverse Aspergillus species.</title>
        <authorList>
            <person name="Kaerboelling I."/>
            <person name="Vesth T.C."/>
            <person name="Frisvad J.C."/>
            <person name="Nybo J.L."/>
            <person name="Theobald S."/>
            <person name="Kuo A."/>
            <person name="Bowyer P."/>
            <person name="Matsuda Y."/>
            <person name="Mondo S."/>
            <person name="Lyhne E.K."/>
            <person name="Kogle M.E."/>
            <person name="Clum A."/>
            <person name="Lipzen A."/>
            <person name="Salamov A."/>
            <person name="Ngan C.Y."/>
            <person name="Daum C."/>
            <person name="Chiniquy J."/>
            <person name="Barry K."/>
            <person name="LaButti K."/>
            <person name="Haridas S."/>
            <person name="Simmons B.A."/>
            <person name="Magnuson J.K."/>
            <person name="Mortensen U.H."/>
            <person name="Larsen T.O."/>
            <person name="Grigoriev I.V."/>
            <person name="Baker S.E."/>
            <person name="Andersen M.R."/>
        </authorList>
    </citation>
    <scope>NUCLEOTIDE SEQUENCE [LARGE SCALE GENOMIC DNA]</scope>
    <source>
        <strain evidence="2">IBT 16806</strain>
    </source>
</reference>